<evidence type="ECO:0000256" key="5">
    <source>
        <dbReference type="ARBA" id="ARBA00022944"/>
    </source>
</evidence>
<dbReference type="AlphaFoldDB" id="A0A6L3VRF0"/>
<dbReference type="PANTHER" id="PTHR37316">
    <property type="entry name" value="TEICHOIC ACID GLYCEROL-PHOSPHATE PRIMASE"/>
    <property type="match status" value="1"/>
</dbReference>
<keyword evidence="8" id="KW-1185">Reference proteome</keyword>
<gene>
    <name evidence="7" type="ORF">F9B16_26760</name>
</gene>
<protein>
    <recommendedName>
        <fullName evidence="9">CDP-glycerol glycerophosphotransferase family protein</fullName>
    </recommendedName>
</protein>
<dbReference type="RefSeq" id="WP_151542959.1">
    <property type="nucleotide sequence ID" value="NZ_WBMR01000088.1"/>
</dbReference>
<comment type="subcellular location">
    <subcellularLocation>
        <location evidence="1">Cell membrane</location>
        <topology evidence="1">Peripheral membrane protein</topology>
    </subcellularLocation>
</comment>
<dbReference type="InterPro" id="IPR043148">
    <property type="entry name" value="TagF_C"/>
</dbReference>
<evidence type="ECO:0000256" key="3">
    <source>
        <dbReference type="ARBA" id="ARBA00022475"/>
    </source>
</evidence>
<comment type="similarity">
    <text evidence="2">Belongs to the CDP-glycerol glycerophosphotransferase family.</text>
</comment>
<keyword evidence="3" id="KW-1003">Cell membrane</keyword>
<dbReference type="PANTHER" id="PTHR37316:SF3">
    <property type="entry name" value="TEICHOIC ACID GLYCEROL-PHOSPHATE TRANSFERASE"/>
    <property type="match status" value="1"/>
</dbReference>
<dbReference type="Gene3D" id="3.40.50.11820">
    <property type="match status" value="1"/>
</dbReference>
<dbReference type="SUPFAM" id="SSF53756">
    <property type="entry name" value="UDP-Glycosyltransferase/glycogen phosphorylase"/>
    <property type="match status" value="1"/>
</dbReference>
<dbReference type="Gene3D" id="3.40.50.12580">
    <property type="match status" value="1"/>
</dbReference>
<sequence length="394" mass="43785">MRRTLASGRTKAAVFNRVLIRLPVRKGLAVFESHLGLHYSDNPKYIYRELRRSDRPVEAVWSYASSAKGFPSDAKLVKRGSWRYHLALARAEFWIDNQGYPEGLRKRPETTYIQTWHGSAYKLMGLDQPPMKSGPASERTRLARMVDRFDCFLIRSGHDVDTLAKGLGVRSELLPAGYPRNDPLVNGVDGDPELAAEVAALRRSLRLDDGRRAVLYAPTFKTGPKGRPVKLMEPPVDPARFARDLGDEIVLLVRPHYLCRANLPPSAARAMRDVGDVADATLLLLLADALVTDHSSIMFDFALLDRPIVLHLPAGGEHDTGYFDLEEHAPGPVTRTEDELVAALADLDAAGSAHAARRRAFAARFGEHDRGTAARTVVDRYFGERSAHGSHRNR</sequence>
<keyword evidence="4" id="KW-0808">Transferase</keyword>
<evidence type="ECO:0000256" key="1">
    <source>
        <dbReference type="ARBA" id="ARBA00004202"/>
    </source>
</evidence>
<evidence type="ECO:0000256" key="6">
    <source>
        <dbReference type="ARBA" id="ARBA00023136"/>
    </source>
</evidence>
<dbReference type="GO" id="GO:0005886">
    <property type="term" value="C:plasma membrane"/>
    <property type="evidence" value="ECO:0007669"/>
    <property type="project" value="UniProtKB-SubCell"/>
</dbReference>
<dbReference type="Proteomes" id="UP000483004">
    <property type="component" value="Unassembled WGS sequence"/>
</dbReference>
<dbReference type="OrthoDB" id="3183633at2"/>
<comment type="caution">
    <text evidence="7">The sequence shown here is derived from an EMBL/GenBank/DDBJ whole genome shotgun (WGS) entry which is preliminary data.</text>
</comment>
<reference evidence="7 8" key="1">
    <citation type="submission" date="2019-09" db="EMBL/GenBank/DDBJ databases">
        <title>Actinomadura physcomitrii sp. nov., a novel actinomycete isolated from moss [Physcomitrium sphaericum (Ludw) Fuernr].</title>
        <authorList>
            <person name="Liu C."/>
            <person name="Zhuang X."/>
        </authorList>
    </citation>
    <scope>NUCLEOTIDE SEQUENCE [LARGE SCALE GENOMIC DNA]</scope>
    <source>
        <strain evidence="7 8">CYP1-1B</strain>
    </source>
</reference>
<evidence type="ECO:0000256" key="2">
    <source>
        <dbReference type="ARBA" id="ARBA00010488"/>
    </source>
</evidence>
<evidence type="ECO:0000313" key="7">
    <source>
        <dbReference type="EMBL" id="KAB2375105.1"/>
    </source>
</evidence>
<accession>A0A6L3VRF0</accession>
<dbReference type="InterPro" id="IPR051612">
    <property type="entry name" value="Teichoic_Acid_Biosynth"/>
</dbReference>
<dbReference type="Pfam" id="PF04464">
    <property type="entry name" value="Glyphos_transf"/>
    <property type="match status" value="1"/>
</dbReference>
<dbReference type="InterPro" id="IPR007554">
    <property type="entry name" value="Glycerophosphate_synth"/>
</dbReference>
<dbReference type="GO" id="GO:0019350">
    <property type="term" value="P:teichoic acid biosynthetic process"/>
    <property type="evidence" value="ECO:0007669"/>
    <property type="project" value="UniProtKB-KW"/>
</dbReference>
<keyword evidence="5" id="KW-0777">Teichoic acid biosynthesis</keyword>
<proteinExistence type="inferred from homology"/>
<keyword evidence="6" id="KW-0472">Membrane</keyword>
<evidence type="ECO:0000313" key="8">
    <source>
        <dbReference type="Proteomes" id="UP000483004"/>
    </source>
</evidence>
<evidence type="ECO:0000256" key="4">
    <source>
        <dbReference type="ARBA" id="ARBA00022679"/>
    </source>
</evidence>
<name>A0A6L3VRF0_9ACTN</name>
<dbReference type="GO" id="GO:0047355">
    <property type="term" value="F:CDP-glycerol glycerophosphotransferase activity"/>
    <property type="evidence" value="ECO:0007669"/>
    <property type="project" value="InterPro"/>
</dbReference>
<organism evidence="7 8">
    <name type="scientific">Actinomadura montaniterrae</name>
    <dbReference type="NCBI Taxonomy" id="1803903"/>
    <lineage>
        <taxon>Bacteria</taxon>
        <taxon>Bacillati</taxon>
        <taxon>Actinomycetota</taxon>
        <taxon>Actinomycetes</taxon>
        <taxon>Streptosporangiales</taxon>
        <taxon>Thermomonosporaceae</taxon>
        <taxon>Actinomadura</taxon>
    </lineage>
</organism>
<evidence type="ECO:0008006" key="9">
    <source>
        <dbReference type="Google" id="ProtNLM"/>
    </source>
</evidence>
<dbReference type="EMBL" id="WBMR01000088">
    <property type="protein sequence ID" value="KAB2375105.1"/>
    <property type="molecule type" value="Genomic_DNA"/>
</dbReference>
<dbReference type="InterPro" id="IPR043149">
    <property type="entry name" value="TagF_N"/>
</dbReference>